<protein>
    <recommendedName>
        <fullName evidence="6">Cytochrome P450</fullName>
    </recommendedName>
</protein>
<evidence type="ECO:0000313" key="4">
    <source>
        <dbReference type="EMBL" id="KAH9309961.1"/>
    </source>
</evidence>
<keyword evidence="2" id="KW-0408">Iron</keyword>
<gene>
    <name evidence="4" type="ORF">KI387_037872</name>
</gene>
<feature type="non-terminal residue" evidence="4">
    <location>
        <position position="1"/>
    </location>
</feature>
<evidence type="ECO:0000256" key="2">
    <source>
        <dbReference type="ARBA" id="ARBA00023004"/>
    </source>
</evidence>
<dbReference type="Gene3D" id="1.10.630.10">
    <property type="entry name" value="Cytochrome P450"/>
    <property type="match status" value="1"/>
</dbReference>
<feature type="non-terminal residue" evidence="4">
    <location>
        <position position="275"/>
    </location>
</feature>
<dbReference type="Proteomes" id="UP000824469">
    <property type="component" value="Unassembled WGS sequence"/>
</dbReference>
<dbReference type="AlphaFoldDB" id="A0AA38FTH9"/>
<accession>A0AA38FTH9</accession>
<dbReference type="GO" id="GO:0020037">
    <property type="term" value="F:heme binding"/>
    <property type="evidence" value="ECO:0007669"/>
    <property type="project" value="InterPro"/>
</dbReference>
<dbReference type="OMA" id="VAITHWV"/>
<dbReference type="GO" id="GO:0016705">
    <property type="term" value="F:oxidoreductase activity, acting on paired donors, with incorporation or reduction of molecular oxygen"/>
    <property type="evidence" value="ECO:0007669"/>
    <property type="project" value="InterPro"/>
</dbReference>
<dbReference type="PANTHER" id="PTHR24286:SF232">
    <property type="entry name" value="CYTOCHROME P450 SUPERFAMILY PROTEIN"/>
    <property type="match status" value="1"/>
</dbReference>
<comment type="caution">
    <text evidence="4">The sequence shown here is derived from an EMBL/GenBank/DDBJ whole genome shotgun (WGS) entry which is preliminary data.</text>
</comment>
<evidence type="ECO:0000313" key="5">
    <source>
        <dbReference type="Proteomes" id="UP000824469"/>
    </source>
</evidence>
<proteinExistence type="predicted"/>
<organism evidence="4 5">
    <name type="scientific">Taxus chinensis</name>
    <name type="common">Chinese yew</name>
    <name type="synonym">Taxus wallichiana var. chinensis</name>
    <dbReference type="NCBI Taxonomy" id="29808"/>
    <lineage>
        <taxon>Eukaryota</taxon>
        <taxon>Viridiplantae</taxon>
        <taxon>Streptophyta</taxon>
        <taxon>Embryophyta</taxon>
        <taxon>Tracheophyta</taxon>
        <taxon>Spermatophyta</taxon>
        <taxon>Pinopsida</taxon>
        <taxon>Pinidae</taxon>
        <taxon>Conifers II</taxon>
        <taxon>Cupressales</taxon>
        <taxon>Taxaceae</taxon>
        <taxon>Taxus</taxon>
    </lineage>
</organism>
<dbReference type="InterPro" id="IPR036396">
    <property type="entry name" value="Cyt_P450_sf"/>
</dbReference>
<dbReference type="InterPro" id="IPR001128">
    <property type="entry name" value="Cyt_P450"/>
</dbReference>
<evidence type="ECO:0008006" key="6">
    <source>
        <dbReference type="Google" id="ProtNLM"/>
    </source>
</evidence>
<dbReference type="GO" id="GO:0010268">
    <property type="term" value="P:brassinosteroid homeostasis"/>
    <property type="evidence" value="ECO:0007669"/>
    <property type="project" value="TreeGrafter"/>
</dbReference>
<dbReference type="SUPFAM" id="SSF48264">
    <property type="entry name" value="Cytochrome P450"/>
    <property type="match status" value="1"/>
</dbReference>
<dbReference type="Pfam" id="PF00067">
    <property type="entry name" value="p450"/>
    <property type="match status" value="1"/>
</dbReference>
<feature type="region of interest" description="Disordered" evidence="3">
    <location>
        <begin position="1"/>
        <end position="52"/>
    </location>
</feature>
<dbReference type="GO" id="GO:0016125">
    <property type="term" value="P:sterol metabolic process"/>
    <property type="evidence" value="ECO:0007669"/>
    <property type="project" value="TreeGrafter"/>
</dbReference>
<dbReference type="GO" id="GO:0005506">
    <property type="term" value="F:iron ion binding"/>
    <property type="evidence" value="ECO:0007669"/>
    <property type="project" value="InterPro"/>
</dbReference>
<reference evidence="4 5" key="1">
    <citation type="journal article" date="2021" name="Nat. Plants">
        <title>The Taxus genome provides insights into paclitaxel biosynthesis.</title>
        <authorList>
            <person name="Xiong X."/>
            <person name="Gou J."/>
            <person name="Liao Q."/>
            <person name="Li Y."/>
            <person name="Zhou Q."/>
            <person name="Bi G."/>
            <person name="Li C."/>
            <person name="Du R."/>
            <person name="Wang X."/>
            <person name="Sun T."/>
            <person name="Guo L."/>
            <person name="Liang H."/>
            <person name="Lu P."/>
            <person name="Wu Y."/>
            <person name="Zhang Z."/>
            <person name="Ro D.K."/>
            <person name="Shang Y."/>
            <person name="Huang S."/>
            <person name="Yan J."/>
        </authorList>
    </citation>
    <scope>NUCLEOTIDE SEQUENCE [LARGE SCALE GENOMIC DNA]</scope>
    <source>
        <strain evidence="4">Ta-2019</strain>
    </source>
</reference>
<keyword evidence="1" id="KW-0479">Metal-binding</keyword>
<evidence type="ECO:0000256" key="3">
    <source>
        <dbReference type="SAM" id="MobiDB-lite"/>
    </source>
</evidence>
<dbReference type="PANTHER" id="PTHR24286">
    <property type="entry name" value="CYTOCHROME P450 26"/>
    <property type="match status" value="1"/>
</dbReference>
<dbReference type="GO" id="GO:0016132">
    <property type="term" value="P:brassinosteroid biosynthetic process"/>
    <property type="evidence" value="ECO:0007669"/>
    <property type="project" value="TreeGrafter"/>
</dbReference>
<keyword evidence="5" id="KW-1185">Reference proteome</keyword>
<evidence type="ECO:0000256" key="1">
    <source>
        <dbReference type="ARBA" id="ARBA00022723"/>
    </source>
</evidence>
<sequence>DYSEKPTEAPRITQLSQGQQSSSTVTSTSIDSGGESFQSMEQQVQEEMHQEDMEVDISSSTFGSKNPVPCLRDWLKVKPMFGGKLPADIYLVLYGKIFKCRLFGRPNVMSADPSFNRYILQNEGRMFRAGYPQSFRDLVGKKGFIFIHGDLHRKLHGIAVNLMASEKVKNNFITDIQIILQKTMGTWKDKRMFFEARRDLIGKICEIIDKWRCILDGVKHNGLLERLPDEDNISQEIVADFIISLLFAGHETTAKTMSFAIYFLTQWPEAVEQFR</sequence>
<dbReference type="GO" id="GO:0004497">
    <property type="term" value="F:monooxygenase activity"/>
    <property type="evidence" value="ECO:0007669"/>
    <property type="project" value="InterPro"/>
</dbReference>
<dbReference type="EMBL" id="JAHRHJ020000007">
    <property type="protein sequence ID" value="KAH9309961.1"/>
    <property type="molecule type" value="Genomic_DNA"/>
</dbReference>
<name>A0AA38FTH9_TAXCH</name>
<feature type="compositionally biased region" description="Low complexity" evidence="3">
    <location>
        <begin position="13"/>
        <end position="29"/>
    </location>
</feature>